<proteinExistence type="predicted"/>
<dbReference type="PANTHER" id="PTHR42912:SF95">
    <property type="entry name" value="METHYLTRANSFERASE TYPE 11 DOMAIN-CONTAINING PROTEIN"/>
    <property type="match status" value="1"/>
</dbReference>
<dbReference type="Gene3D" id="3.40.50.150">
    <property type="entry name" value="Vaccinia Virus protein VP39"/>
    <property type="match status" value="1"/>
</dbReference>
<dbReference type="PANTHER" id="PTHR42912">
    <property type="entry name" value="METHYLTRANSFERASE"/>
    <property type="match status" value="1"/>
</dbReference>
<dbReference type="CDD" id="cd02440">
    <property type="entry name" value="AdoMet_MTases"/>
    <property type="match status" value="1"/>
</dbReference>
<evidence type="ECO:0000313" key="2">
    <source>
        <dbReference type="EMBL" id="WOX20228.1"/>
    </source>
</evidence>
<dbReference type="GO" id="GO:0032259">
    <property type="term" value="P:methylation"/>
    <property type="evidence" value="ECO:0007669"/>
    <property type="project" value="UniProtKB-KW"/>
</dbReference>
<dbReference type="GO" id="GO:0008168">
    <property type="term" value="F:methyltransferase activity"/>
    <property type="evidence" value="ECO:0007669"/>
    <property type="project" value="UniProtKB-KW"/>
</dbReference>
<protein>
    <submittedName>
        <fullName evidence="2">Class I SAM-dependent methyltransferase</fullName>
        <ecNumber evidence="2">2.1.1.-</ecNumber>
    </submittedName>
</protein>
<dbReference type="Pfam" id="PF13649">
    <property type="entry name" value="Methyltransf_25"/>
    <property type="match status" value="1"/>
</dbReference>
<sequence length="215" mass="23059">MTEPAFLHATRVSYDAIAADYAERYAGVHDAQPLALAMLDAFAALVRTAGGGPVVEVGSGPGEVTARLHGQGLDVRGVDLSPAMVALARRDHPQLRFEEGSMTALDLGDGALRGLVSWYSLIHIAPEAVPAALTEFHRVLAPGGLLLLGFQVGDEPLSFTEAFGHAVDLDFHRLRPEKIEVLLREAGFTVQARMERAADPDESTPQAYLLARKAR</sequence>
<reference evidence="2 3" key="1">
    <citation type="submission" date="2023-10" db="EMBL/GenBank/DDBJ databases">
        <title>The genome sequence of Streptomyces sp. HUAS YS2.</title>
        <authorList>
            <person name="Mo P."/>
        </authorList>
    </citation>
    <scope>NUCLEOTIDE SEQUENCE [LARGE SCALE GENOMIC DNA]</scope>
    <source>
        <strain evidence="2 3">HUAS YS2</strain>
    </source>
</reference>
<name>A0ABZ0LL63_9ACTN</name>
<dbReference type="RefSeq" id="WP_318100589.1">
    <property type="nucleotide sequence ID" value="NZ_CP137573.1"/>
</dbReference>
<keyword evidence="3" id="KW-1185">Reference proteome</keyword>
<dbReference type="Proteomes" id="UP001301731">
    <property type="component" value="Chromosome"/>
</dbReference>
<accession>A0ABZ0LL63</accession>
<keyword evidence="2" id="KW-0808">Transferase</keyword>
<evidence type="ECO:0000313" key="3">
    <source>
        <dbReference type="Proteomes" id="UP001301731"/>
    </source>
</evidence>
<organism evidence="2 3">
    <name type="scientific">Streptomyces solicathayae</name>
    <dbReference type="NCBI Taxonomy" id="3081768"/>
    <lineage>
        <taxon>Bacteria</taxon>
        <taxon>Bacillati</taxon>
        <taxon>Actinomycetota</taxon>
        <taxon>Actinomycetes</taxon>
        <taxon>Kitasatosporales</taxon>
        <taxon>Streptomycetaceae</taxon>
        <taxon>Streptomyces</taxon>
    </lineage>
</organism>
<dbReference type="InterPro" id="IPR050508">
    <property type="entry name" value="Methyltransf_Superfamily"/>
</dbReference>
<keyword evidence="2" id="KW-0489">Methyltransferase</keyword>
<evidence type="ECO:0000259" key="1">
    <source>
        <dbReference type="Pfam" id="PF13649"/>
    </source>
</evidence>
<dbReference type="SUPFAM" id="SSF53335">
    <property type="entry name" value="S-adenosyl-L-methionine-dependent methyltransferases"/>
    <property type="match status" value="1"/>
</dbReference>
<gene>
    <name evidence="2" type="ORF">R2D22_02005</name>
</gene>
<dbReference type="EC" id="2.1.1.-" evidence="2"/>
<dbReference type="InterPro" id="IPR029063">
    <property type="entry name" value="SAM-dependent_MTases_sf"/>
</dbReference>
<dbReference type="EMBL" id="CP137573">
    <property type="protein sequence ID" value="WOX20228.1"/>
    <property type="molecule type" value="Genomic_DNA"/>
</dbReference>
<dbReference type="InterPro" id="IPR041698">
    <property type="entry name" value="Methyltransf_25"/>
</dbReference>
<feature type="domain" description="Methyltransferase" evidence="1">
    <location>
        <begin position="54"/>
        <end position="144"/>
    </location>
</feature>